<evidence type="ECO:0000256" key="1">
    <source>
        <dbReference type="SAM" id="SignalP"/>
    </source>
</evidence>
<feature type="signal peptide" evidence="1">
    <location>
        <begin position="1"/>
        <end position="21"/>
    </location>
</feature>
<dbReference type="SUPFAM" id="SSF159594">
    <property type="entry name" value="XCC0632-like"/>
    <property type="match status" value="1"/>
</dbReference>
<dbReference type="Pfam" id="PF03886">
    <property type="entry name" value="ABC_trans_aux"/>
    <property type="match status" value="1"/>
</dbReference>
<protein>
    <submittedName>
        <fullName evidence="3">ABC-type transport auxiliary lipoprotein family protein</fullName>
    </submittedName>
</protein>
<reference evidence="3" key="1">
    <citation type="submission" date="2023-01" db="EMBL/GenBank/DDBJ databases">
        <title>Sulfurovum sp. zt1-1 genome assembly.</title>
        <authorList>
            <person name="Wang J."/>
        </authorList>
    </citation>
    <scope>NUCLEOTIDE SEQUENCE</scope>
    <source>
        <strain evidence="3">Zt1-1</strain>
    </source>
</reference>
<evidence type="ECO:0000259" key="2">
    <source>
        <dbReference type="Pfam" id="PF03886"/>
    </source>
</evidence>
<feature type="chain" id="PRO_5045722997" evidence="1">
    <location>
        <begin position="22"/>
        <end position="191"/>
    </location>
</feature>
<evidence type="ECO:0000313" key="4">
    <source>
        <dbReference type="Proteomes" id="UP001169069"/>
    </source>
</evidence>
<keyword evidence="1" id="KW-0732">Signal</keyword>
<dbReference type="EMBL" id="JAQIBD010000001">
    <property type="protein sequence ID" value="MDM5270761.1"/>
    <property type="molecule type" value="Genomic_DNA"/>
</dbReference>
<keyword evidence="3" id="KW-0449">Lipoprotein</keyword>
<dbReference type="Proteomes" id="UP001169069">
    <property type="component" value="Unassembled WGS sequence"/>
</dbReference>
<keyword evidence="4" id="KW-1185">Reference proteome</keyword>
<feature type="domain" description="ABC-type transport auxiliary lipoprotein component" evidence="2">
    <location>
        <begin position="26"/>
        <end position="185"/>
    </location>
</feature>
<dbReference type="PROSITE" id="PS51257">
    <property type="entry name" value="PROKAR_LIPOPROTEIN"/>
    <property type="match status" value="1"/>
</dbReference>
<sequence length="191" mass="21249">MRLITGALLVILLAGCSTKMAPMKTYTLQTTEVNNSYNASYQNKTIQVMQPQSLKEKMSEKIYFSYSPTQQGAYLNSKWSNDLGTLVQGTLIHTLQSSGMFKGVVSYASTAQADYRLESTVFDFSHHVRGNASHAIVSIQFDLISTDTGKLIKSKRFSYMEATGTTDAEGYVKASNMAIERLSKDLLLWLK</sequence>
<evidence type="ECO:0000313" key="3">
    <source>
        <dbReference type="EMBL" id="MDM5270761.1"/>
    </source>
</evidence>
<dbReference type="InterPro" id="IPR005586">
    <property type="entry name" value="ABC_trans_aux"/>
</dbReference>
<gene>
    <name evidence="3" type="ORF">PGH07_01060</name>
</gene>
<dbReference type="Gene3D" id="3.40.50.10610">
    <property type="entry name" value="ABC-type transport auxiliary lipoprotein component"/>
    <property type="match status" value="1"/>
</dbReference>
<accession>A0ABT7QVA4</accession>
<organism evidence="3 4">
    <name type="scientific">Sulfurovum zhangzhouensis</name>
    <dbReference type="NCBI Taxonomy" id="3019067"/>
    <lineage>
        <taxon>Bacteria</taxon>
        <taxon>Pseudomonadati</taxon>
        <taxon>Campylobacterota</taxon>
        <taxon>Epsilonproteobacteria</taxon>
        <taxon>Campylobacterales</taxon>
        <taxon>Sulfurovaceae</taxon>
        <taxon>Sulfurovum</taxon>
    </lineage>
</organism>
<dbReference type="RefSeq" id="WP_289412037.1">
    <property type="nucleotide sequence ID" value="NZ_JAQIBD010000001.1"/>
</dbReference>
<comment type="caution">
    <text evidence="3">The sequence shown here is derived from an EMBL/GenBank/DDBJ whole genome shotgun (WGS) entry which is preliminary data.</text>
</comment>
<proteinExistence type="predicted"/>
<name>A0ABT7QVA4_9BACT</name>